<accession>A0AA35SXG4</accession>
<dbReference type="AlphaFoldDB" id="A0AA35SXG4"/>
<reference evidence="1" key="1">
    <citation type="submission" date="2023-03" db="EMBL/GenBank/DDBJ databases">
        <authorList>
            <person name="Steffen K."/>
            <person name="Cardenas P."/>
        </authorList>
    </citation>
    <scope>NUCLEOTIDE SEQUENCE</scope>
</reference>
<protein>
    <submittedName>
        <fullName evidence="1">Uncharacterized protein</fullName>
    </submittedName>
</protein>
<proteinExistence type="predicted"/>
<organism evidence="1 2">
    <name type="scientific">Geodia barretti</name>
    <name type="common">Barrett's horny sponge</name>
    <dbReference type="NCBI Taxonomy" id="519541"/>
    <lineage>
        <taxon>Eukaryota</taxon>
        <taxon>Metazoa</taxon>
        <taxon>Porifera</taxon>
        <taxon>Demospongiae</taxon>
        <taxon>Heteroscleromorpha</taxon>
        <taxon>Tetractinellida</taxon>
        <taxon>Astrophorina</taxon>
        <taxon>Geodiidae</taxon>
        <taxon>Geodia</taxon>
    </lineage>
</organism>
<name>A0AA35SXG4_GEOBA</name>
<sequence length="51" mass="6197">MSLALAWRRRQHPLREWLVQRNNIQPLTHQIDPYYPRNGLISCGFMVQKYT</sequence>
<evidence type="ECO:0000313" key="1">
    <source>
        <dbReference type="EMBL" id="CAI8036796.1"/>
    </source>
</evidence>
<evidence type="ECO:0000313" key="2">
    <source>
        <dbReference type="Proteomes" id="UP001174909"/>
    </source>
</evidence>
<dbReference type="EMBL" id="CASHTH010002895">
    <property type="protein sequence ID" value="CAI8036796.1"/>
    <property type="molecule type" value="Genomic_DNA"/>
</dbReference>
<keyword evidence="2" id="KW-1185">Reference proteome</keyword>
<gene>
    <name evidence="1" type="ORF">GBAR_LOCUS20616</name>
</gene>
<dbReference type="Proteomes" id="UP001174909">
    <property type="component" value="Unassembled WGS sequence"/>
</dbReference>
<comment type="caution">
    <text evidence="1">The sequence shown here is derived from an EMBL/GenBank/DDBJ whole genome shotgun (WGS) entry which is preliminary data.</text>
</comment>